<dbReference type="PROSITE" id="PS51898">
    <property type="entry name" value="TYR_RECOMBINASE"/>
    <property type="match status" value="1"/>
</dbReference>
<dbReference type="EMBL" id="CP036525">
    <property type="protein sequence ID" value="QDT07959.1"/>
    <property type="molecule type" value="Genomic_DNA"/>
</dbReference>
<comment type="similarity">
    <text evidence="1">Belongs to the 'phage' integrase family.</text>
</comment>
<dbReference type="PANTHER" id="PTHR30349">
    <property type="entry name" value="PHAGE INTEGRASE-RELATED"/>
    <property type="match status" value="1"/>
</dbReference>
<dbReference type="Proteomes" id="UP000318538">
    <property type="component" value="Chromosome"/>
</dbReference>
<dbReference type="InterPro" id="IPR002104">
    <property type="entry name" value="Integrase_catalytic"/>
</dbReference>
<evidence type="ECO:0000256" key="3">
    <source>
        <dbReference type="ARBA" id="ARBA00023125"/>
    </source>
</evidence>
<dbReference type="InterPro" id="IPR050090">
    <property type="entry name" value="Tyrosine_recombinase_XerCD"/>
</dbReference>
<accession>A0A517NLJ8</accession>
<gene>
    <name evidence="8" type="ORF">K227x_63890</name>
</gene>
<name>A0A517NLJ8_9BACT</name>
<evidence type="ECO:0000256" key="5">
    <source>
        <dbReference type="PROSITE-ProRule" id="PRU01248"/>
    </source>
</evidence>
<keyword evidence="4" id="KW-0233">DNA recombination</keyword>
<dbReference type="AlphaFoldDB" id="A0A517NLJ8"/>
<dbReference type="InterPro" id="IPR011010">
    <property type="entry name" value="DNA_brk_join_enz"/>
</dbReference>
<dbReference type="RefSeq" id="WP_145176659.1">
    <property type="nucleotide sequence ID" value="NZ_CP036525.1"/>
</dbReference>
<dbReference type="Gene3D" id="1.10.150.130">
    <property type="match status" value="1"/>
</dbReference>
<evidence type="ECO:0000313" key="8">
    <source>
        <dbReference type="EMBL" id="QDT07959.1"/>
    </source>
</evidence>
<dbReference type="Pfam" id="PF00589">
    <property type="entry name" value="Phage_integrase"/>
    <property type="match status" value="1"/>
</dbReference>
<feature type="domain" description="Tyr recombinase" evidence="6">
    <location>
        <begin position="178"/>
        <end position="370"/>
    </location>
</feature>
<dbReference type="GO" id="GO:0006310">
    <property type="term" value="P:DNA recombination"/>
    <property type="evidence" value="ECO:0007669"/>
    <property type="project" value="UniProtKB-KW"/>
</dbReference>
<reference evidence="8 9" key="1">
    <citation type="submission" date="2019-02" db="EMBL/GenBank/DDBJ databases">
        <title>Deep-cultivation of Planctomycetes and their phenomic and genomic characterization uncovers novel biology.</title>
        <authorList>
            <person name="Wiegand S."/>
            <person name="Jogler M."/>
            <person name="Boedeker C."/>
            <person name="Pinto D."/>
            <person name="Vollmers J."/>
            <person name="Rivas-Marin E."/>
            <person name="Kohn T."/>
            <person name="Peeters S.H."/>
            <person name="Heuer A."/>
            <person name="Rast P."/>
            <person name="Oberbeckmann S."/>
            <person name="Bunk B."/>
            <person name="Jeske O."/>
            <person name="Meyerdierks A."/>
            <person name="Storesund J.E."/>
            <person name="Kallscheuer N."/>
            <person name="Luecker S."/>
            <person name="Lage O.M."/>
            <person name="Pohl T."/>
            <person name="Merkel B.J."/>
            <person name="Hornburger P."/>
            <person name="Mueller R.-W."/>
            <person name="Bruemmer F."/>
            <person name="Labrenz M."/>
            <person name="Spormann A.M."/>
            <person name="Op den Camp H."/>
            <person name="Overmann J."/>
            <person name="Amann R."/>
            <person name="Jetten M.S.M."/>
            <person name="Mascher T."/>
            <person name="Medema M.H."/>
            <person name="Devos D.P."/>
            <person name="Kaster A.-K."/>
            <person name="Ovreas L."/>
            <person name="Rohde M."/>
            <person name="Galperin M.Y."/>
            <person name="Jogler C."/>
        </authorList>
    </citation>
    <scope>NUCLEOTIDE SEQUENCE [LARGE SCALE GENOMIC DNA]</scope>
    <source>
        <strain evidence="8 9">K22_7</strain>
    </source>
</reference>
<evidence type="ECO:0000259" key="7">
    <source>
        <dbReference type="PROSITE" id="PS51900"/>
    </source>
</evidence>
<protein>
    <submittedName>
        <fullName evidence="8">Site-specific tyrosine recombinase XerC</fullName>
    </submittedName>
</protein>
<dbReference type="InterPro" id="IPR013762">
    <property type="entry name" value="Integrase-like_cat_sf"/>
</dbReference>
<keyword evidence="2" id="KW-0229">DNA integration</keyword>
<organism evidence="8 9">
    <name type="scientific">Rubripirellula lacrimiformis</name>
    <dbReference type="NCBI Taxonomy" id="1930273"/>
    <lineage>
        <taxon>Bacteria</taxon>
        <taxon>Pseudomonadati</taxon>
        <taxon>Planctomycetota</taxon>
        <taxon>Planctomycetia</taxon>
        <taxon>Pirellulales</taxon>
        <taxon>Pirellulaceae</taxon>
        <taxon>Rubripirellula</taxon>
    </lineage>
</organism>
<dbReference type="PANTHER" id="PTHR30349:SF41">
    <property type="entry name" value="INTEGRASE_RECOMBINASE PROTEIN MJ0367-RELATED"/>
    <property type="match status" value="1"/>
</dbReference>
<evidence type="ECO:0000256" key="2">
    <source>
        <dbReference type="ARBA" id="ARBA00022908"/>
    </source>
</evidence>
<dbReference type="Gene3D" id="1.10.443.10">
    <property type="entry name" value="Intergrase catalytic core"/>
    <property type="match status" value="1"/>
</dbReference>
<evidence type="ECO:0000259" key="6">
    <source>
        <dbReference type="PROSITE" id="PS51898"/>
    </source>
</evidence>
<dbReference type="GO" id="GO:0003677">
    <property type="term" value="F:DNA binding"/>
    <property type="evidence" value="ECO:0007669"/>
    <property type="project" value="UniProtKB-UniRule"/>
</dbReference>
<dbReference type="PROSITE" id="PS51900">
    <property type="entry name" value="CB"/>
    <property type="match status" value="1"/>
</dbReference>
<proteinExistence type="inferred from homology"/>
<dbReference type="SUPFAM" id="SSF56349">
    <property type="entry name" value="DNA breaking-rejoining enzymes"/>
    <property type="match status" value="1"/>
</dbReference>
<dbReference type="GO" id="GO:0015074">
    <property type="term" value="P:DNA integration"/>
    <property type="evidence" value="ECO:0007669"/>
    <property type="project" value="UniProtKB-KW"/>
</dbReference>
<evidence type="ECO:0000313" key="9">
    <source>
        <dbReference type="Proteomes" id="UP000318538"/>
    </source>
</evidence>
<dbReference type="OrthoDB" id="292546at2"/>
<evidence type="ECO:0000256" key="1">
    <source>
        <dbReference type="ARBA" id="ARBA00008857"/>
    </source>
</evidence>
<keyword evidence="3 5" id="KW-0238">DNA-binding</keyword>
<dbReference type="InterPro" id="IPR044068">
    <property type="entry name" value="CB"/>
</dbReference>
<dbReference type="KEGG" id="rlc:K227x_63890"/>
<feature type="domain" description="Core-binding (CB)" evidence="7">
    <location>
        <begin position="72"/>
        <end position="154"/>
    </location>
</feature>
<dbReference type="InterPro" id="IPR010998">
    <property type="entry name" value="Integrase_recombinase_N"/>
</dbReference>
<evidence type="ECO:0000256" key="4">
    <source>
        <dbReference type="ARBA" id="ARBA00023172"/>
    </source>
</evidence>
<sequence length="378" mass="43109">MGTLYRRGRNSKKSNWLADYTLHTGKRTSRSTGTPDKKTAAQILAHWETEEAKRASGLVDPVAERIGIQSARSIAEHKAEWIASLKSKSRDQKYVNKTETKLQAIVDHAGWKTAYSITPESVEAFVASLHELNRSNQTIAHYVQAVKQFTRWLTRTGRIHANPLETVTKPNPSSDRRRERRMLLPAEWSWLQRVAGDRAMIYELTIETGLRSGEIRSLHPSHVKHDAKQPYITVRSSITKDSKQARQYITKDLSTRLASRKPHTRQVFFELPDEYGMAGMLRGDLAIARAQWLERPDFKDEDHESDFLVSENDAGERLDFHALRHTCGAWLAVAGVHPKTIQTVMRHKTITLTMDTYGHLFPDAEPQAIEKLGCILRQ</sequence>
<keyword evidence="9" id="KW-1185">Reference proteome</keyword>